<sequence>MKTLIEILAAILSATAVLSCSHVDDDRIPAVGVNIALDNPGYWNTFGVHALGQYRYFIKNEGIPSEFHYTALTFTGFGGVLLVTDIYNQPLAYDLACPVEMKPTVRISYNPDNLRARCSSCGSEYDVSEFNGSPVSGAAYEKKYGLRRYRVIPSSSGGYNIVF</sequence>
<comment type="caution">
    <text evidence="1">The sequence shown here is derived from an EMBL/GenBank/DDBJ whole genome shotgun (WGS) entry which is preliminary data.</text>
</comment>
<evidence type="ECO:0008006" key="3">
    <source>
        <dbReference type="Google" id="ProtNLM"/>
    </source>
</evidence>
<reference evidence="1 2" key="1">
    <citation type="submission" date="2024-03" db="EMBL/GenBank/DDBJ databases">
        <title>Mouse gut bacterial collection (mGBC) of GemPharmatech.</title>
        <authorList>
            <person name="He Y."/>
            <person name="Dong L."/>
            <person name="Wu D."/>
            <person name="Gao X."/>
            <person name="Lin Z."/>
        </authorList>
    </citation>
    <scope>NUCLEOTIDE SEQUENCE [LARGE SCALE GENOMIC DNA]</scope>
    <source>
        <strain evidence="1 2">54-13</strain>
    </source>
</reference>
<keyword evidence="2" id="KW-1185">Reference proteome</keyword>
<evidence type="ECO:0000313" key="1">
    <source>
        <dbReference type="EMBL" id="MEY8245108.1"/>
    </source>
</evidence>
<evidence type="ECO:0000313" key="2">
    <source>
        <dbReference type="Proteomes" id="UP001565200"/>
    </source>
</evidence>
<dbReference type="RefSeq" id="WP_147438717.1">
    <property type="nucleotide sequence ID" value="NZ_JBCLPP010000012.1"/>
</dbReference>
<dbReference type="EMBL" id="JBCLPP010000012">
    <property type="protein sequence ID" value="MEY8245108.1"/>
    <property type="molecule type" value="Genomic_DNA"/>
</dbReference>
<accession>A0ABV4CUP8</accession>
<organism evidence="1 2">
    <name type="scientific">Heminiphilus faecis</name>
    <dbReference type="NCBI Taxonomy" id="2601703"/>
    <lineage>
        <taxon>Bacteria</taxon>
        <taxon>Pseudomonadati</taxon>
        <taxon>Bacteroidota</taxon>
        <taxon>Bacteroidia</taxon>
        <taxon>Bacteroidales</taxon>
        <taxon>Muribaculaceae</taxon>
        <taxon>Heminiphilus</taxon>
    </lineage>
</organism>
<protein>
    <recommendedName>
        <fullName evidence="3">Rieske domain-containing protein</fullName>
    </recommendedName>
</protein>
<dbReference type="Proteomes" id="UP001565200">
    <property type="component" value="Unassembled WGS sequence"/>
</dbReference>
<proteinExistence type="predicted"/>
<dbReference type="PROSITE" id="PS51257">
    <property type="entry name" value="PROKAR_LIPOPROTEIN"/>
    <property type="match status" value="1"/>
</dbReference>
<gene>
    <name evidence="1" type="ORF">AAK873_05695</name>
</gene>
<name>A0ABV4CUP8_9BACT</name>